<evidence type="ECO:0000313" key="3">
    <source>
        <dbReference type="Proteomes" id="UP000012065"/>
    </source>
</evidence>
<feature type="region of interest" description="Disordered" evidence="1">
    <location>
        <begin position="1"/>
        <end position="36"/>
    </location>
</feature>
<dbReference type="EMBL" id="CAOJ01016313">
    <property type="protein sequence ID" value="CCO36691.1"/>
    <property type="molecule type" value="Genomic_DNA"/>
</dbReference>
<sequence>MATSRRFSELFNDAPPRDQLRDRLAPLPEGGGGDGGIMVKEEYFLQEDMEEDHQRDQEEMAILKMNQQLKLMLLELNLSTQHQYILTPSSNLTLSLNGTVTLRIYLNG</sequence>
<name>M5CB89_THACB</name>
<dbReference type="Proteomes" id="UP000012065">
    <property type="component" value="Unassembled WGS sequence"/>
</dbReference>
<accession>M5CB89</accession>
<dbReference type="AlphaFoldDB" id="M5CB89"/>
<evidence type="ECO:0000313" key="2">
    <source>
        <dbReference type="EMBL" id="CCO36691.1"/>
    </source>
</evidence>
<comment type="caution">
    <text evidence="2">The sequence shown here is derived from an EMBL/GenBank/DDBJ whole genome shotgun (WGS) entry which is preliminary data.</text>
</comment>
<evidence type="ECO:0000256" key="1">
    <source>
        <dbReference type="SAM" id="MobiDB-lite"/>
    </source>
</evidence>
<protein>
    <submittedName>
        <fullName evidence="2">Uncharacterized protein</fullName>
    </submittedName>
</protein>
<feature type="compositionally biased region" description="Basic and acidic residues" evidence="1">
    <location>
        <begin position="15"/>
        <end position="24"/>
    </location>
</feature>
<gene>
    <name evidence="2" type="ORF">BN14_10834</name>
</gene>
<organism evidence="2 3">
    <name type="scientific">Thanatephorus cucumeris (strain AG1-IB / isolate 7/3/14)</name>
    <name type="common">Lettuce bottom rot fungus</name>
    <name type="synonym">Rhizoctonia solani</name>
    <dbReference type="NCBI Taxonomy" id="1108050"/>
    <lineage>
        <taxon>Eukaryota</taxon>
        <taxon>Fungi</taxon>
        <taxon>Dikarya</taxon>
        <taxon>Basidiomycota</taxon>
        <taxon>Agaricomycotina</taxon>
        <taxon>Agaricomycetes</taxon>
        <taxon>Cantharellales</taxon>
        <taxon>Ceratobasidiaceae</taxon>
        <taxon>Rhizoctonia</taxon>
        <taxon>Rhizoctonia solani AG-1</taxon>
    </lineage>
</organism>
<proteinExistence type="predicted"/>
<reference evidence="2 3" key="1">
    <citation type="journal article" date="2013" name="J. Biotechnol.">
        <title>Establishment and interpretation of the genome sequence of the phytopathogenic fungus Rhizoctonia solani AG1-IB isolate 7/3/14.</title>
        <authorList>
            <person name="Wibberg D.W."/>
            <person name="Jelonek L.J."/>
            <person name="Rupp O.R."/>
            <person name="Hennig M.H."/>
            <person name="Eikmeyer F.E."/>
            <person name="Goesmann A.G."/>
            <person name="Hartmann A.H."/>
            <person name="Borriss R.B."/>
            <person name="Grosch R.G."/>
            <person name="Puehler A.P."/>
            <person name="Schlueter A.S."/>
        </authorList>
    </citation>
    <scope>NUCLEOTIDE SEQUENCE [LARGE SCALE GENOMIC DNA]</scope>
    <source>
        <strain evidence="3">AG1-IB / isolate 7/3/14</strain>
    </source>
</reference>
<dbReference type="HOGENOM" id="CLU_2198810_0_0_1"/>